<feature type="region of interest" description="Disordered" evidence="2">
    <location>
        <begin position="89"/>
        <end position="111"/>
    </location>
</feature>
<proteinExistence type="inferred from homology"/>
<dbReference type="PANTHER" id="PTHR48104">
    <property type="entry name" value="METACASPASE-4"/>
    <property type="match status" value="1"/>
</dbReference>
<dbReference type="OrthoDB" id="3223806at2759"/>
<evidence type="ECO:0000259" key="4">
    <source>
        <dbReference type="Pfam" id="PF06943"/>
    </source>
</evidence>
<feature type="compositionally biased region" description="Pro residues" evidence="2">
    <location>
        <begin position="94"/>
        <end position="110"/>
    </location>
</feature>
<dbReference type="AlphaFoldDB" id="A0A7J7CH22"/>
<keyword evidence="6" id="KW-1185">Reference proteome</keyword>
<evidence type="ECO:0000259" key="3">
    <source>
        <dbReference type="Pfam" id="PF00656"/>
    </source>
</evidence>
<dbReference type="GO" id="GO:0005737">
    <property type="term" value="C:cytoplasm"/>
    <property type="evidence" value="ECO:0007669"/>
    <property type="project" value="TreeGrafter"/>
</dbReference>
<evidence type="ECO:0000256" key="2">
    <source>
        <dbReference type="SAM" id="MobiDB-lite"/>
    </source>
</evidence>
<reference evidence="5 6" key="1">
    <citation type="journal article" date="2020" name="Nat. Commun.">
        <title>Genome of Tripterygium wilfordii and identification of cytochrome P450 involved in triptolide biosynthesis.</title>
        <authorList>
            <person name="Tu L."/>
            <person name="Su P."/>
            <person name="Zhang Z."/>
            <person name="Gao L."/>
            <person name="Wang J."/>
            <person name="Hu T."/>
            <person name="Zhou J."/>
            <person name="Zhang Y."/>
            <person name="Zhao Y."/>
            <person name="Liu Y."/>
            <person name="Song Y."/>
            <person name="Tong Y."/>
            <person name="Lu Y."/>
            <person name="Yang J."/>
            <person name="Xu C."/>
            <person name="Jia M."/>
            <person name="Peters R.J."/>
            <person name="Huang L."/>
            <person name="Gao W."/>
        </authorList>
    </citation>
    <scope>NUCLEOTIDE SEQUENCE [LARGE SCALE GENOMIC DNA]</scope>
    <source>
        <strain evidence="6">cv. XIE 37</strain>
        <tissue evidence="5">Leaf</tissue>
    </source>
</reference>
<dbReference type="Gene3D" id="3.40.50.12660">
    <property type="match status" value="1"/>
</dbReference>
<comment type="caution">
    <text evidence="5">The sequence shown here is derived from an EMBL/GenBank/DDBJ whole genome shotgun (WGS) entry which is preliminary data.</text>
</comment>
<dbReference type="InterPro" id="IPR011600">
    <property type="entry name" value="Pept_C14_caspase"/>
</dbReference>
<dbReference type="GO" id="GO:0004197">
    <property type="term" value="F:cysteine-type endopeptidase activity"/>
    <property type="evidence" value="ECO:0007669"/>
    <property type="project" value="InterPro"/>
</dbReference>
<protein>
    <submittedName>
        <fullName evidence="5">Metacaspase-1-like isoform X1</fullName>
    </submittedName>
</protein>
<sequence length="396" mass="43811">MSSKREKCNWCGKLLLVPPNAETVRCPGCQAVTWVQSYDTLVQARDSLGHAAASRFNDLINTVSSNISKVSDSVNYSYSGPQKYHYGYGNYYRPSPPPPPPRPALTPPPAHGRKRAVLCGVSYRQKSYRLKGTVNDVKCMRYFLVDKFGFPGDSILMLTEDEINPLKIPTKHNIRLALQWLVHGSQSGDSLVFHFSGHGSQKPDLDMDEIDGYDETLCPLDFENEGMIIDDEINQTIVRPLPHGATLHAIIDACHSGTVLDLPFVCRMNREGQYTWEDQRSISGIYKGTSGGLAFSFSACDDNQITIDTNSFSGTAMTGSMTYSFIHAVQSQPGLTYGHLVNSMRSAIRDGKTTGIRLNGPLANLMNKVIFGSALSQEPQLSSSQMFDVYSKRFVL</sequence>
<accession>A0A7J7CH22</accession>
<evidence type="ECO:0000313" key="6">
    <source>
        <dbReference type="Proteomes" id="UP000593562"/>
    </source>
</evidence>
<evidence type="ECO:0000313" key="5">
    <source>
        <dbReference type="EMBL" id="KAF5733345.1"/>
    </source>
</evidence>
<dbReference type="NCBIfam" id="TIGR01053">
    <property type="entry name" value="LSD1"/>
    <property type="match status" value="1"/>
</dbReference>
<dbReference type="Pfam" id="PF00656">
    <property type="entry name" value="Peptidase_C14"/>
    <property type="match status" value="1"/>
</dbReference>
<name>A0A7J7CH22_TRIWF</name>
<evidence type="ECO:0000256" key="1">
    <source>
        <dbReference type="ARBA" id="ARBA00009005"/>
    </source>
</evidence>
<dbReference type="Proteomes" id="UP000593562">
    <property type="component" value="Unassembled WGS sequence"/>
</dbReference>
<comment type="similarity">
    <text evidence="1">Belongs to the peptidase C14B family.</text>
</comment>
<organism evidence="5 6">
    <name type="scientific">Tripterygium wilfordii</name>
    <name type="common">Thunder God vine</name>
    <dbReference type="NCBI Taxonomy" id="458696"/>
    <lineage>
        <taxon>Eukaryota</taxon>
        <taxon>Viridiplantae</taxon>
        <taxon>Streptophyta</taxon>
        <taxon>Embryophyta</taxon>
        <taxon>Tracheophyta</taxon>
        <taxon>Spermatophyta</taxon>
        <taxon>Magnoliopsida</taxon>
        <taxon>eudicotyledons</taxon>
        <taxon>Gunneridae</taxon>
        <taxon>Pentapetalae</taxon>
        <taxon>rosids</taxon>
        <taxon>fabids</taxon>
        <taxon>Celastrales</taxon>
        <taxon>Celastraceae</taxon>
        <taxon>Tripterygium</taxon>
    </lineage>
</organism>
<gene>
    <name evidence="5" type="ORF">HS088_TW17G00887</name>
</gene>
<dbReference type="InParanoid" id="A0A7J7CH22"/>
<dbReference type="EMBL" id="JAAARO010000017">
    <property type="protein sequence ID" value="KAF5733345.1"/>
    <property type="molecule type" value="Genomic_DNA"/>
</dbReference>
<dbReference type="Pfam" id="PF06943">
    <property type="entry name" value="zf-LSD1"/>
    <property type="match status" value="1"/>
</dbReference>
<dbReference type="InterPro" id="IPR050452">
    <property type="entry name" value="Metacaspase"/>
</dbReference>
<dbReference type="InterPro" id="IPR005735">
    <property type="entry name" value="Znf_LSD1"/>
</dbReference>
<dbReference type="GO" id="GO:0006508">
    <property type="term" value="P:proteolysis"/>
    <property type="evidence" value="ECO:0007669"/>
    <property type="project" value="InterPro"/>
</dbReference>
<feature type="domain" description="Peptidase C14 caspase" evidence="3">
    <location>
        <begin position="113"/>
        <end position="386"/>
    </location>
</feature>
<dbReference type="PANTHER" id="PTHR48104:SF17">
    <property type="entry name" value="METACASPASE-3"/>
    <property type="match status" value="1"/>
</dbReference>
<feature type="domain" description="Zinc finger LSD1-type" evidence="4">
    <location>
        <begin position="8"/>
        <end position="32"/>
    </location>
</feature>